<organism evidence="2 3">
    <name type="scientific">Rotaria socialis</name>
    <dbReference type="NCBI Taxonomy" id="392032"/>
    <lineage>
        <taxon>Eukaryota</taxon>
        <taxon>Metazoa</taxon>
        <taxon>Spiralia</taxon>
        <taxon>Gnathifera</taxon>
        <taxon>Rotifera</taxon>
        <taxon>Eurotatoria</taxon>
        <taxon>Bdelloidea</taxon>
        <taxon>Philodinida</taxon>
        <taxon>Philodinidae</taxon>
        <taxon>Rotaria</taxon>
    </lineage>
</organism>
<dbReference type="AlphaFoldDB" id="A0A821SBC1"/>
<proteinExistence type="predicted"/>
<dbReference type="Proteomes" id="UP000663873">
    <property type="component" value="Unassembled WGS sequence"/>
</dbReference>
<comment type="caution">
    <text evidence="2">The sequence shown here is derived from an EMBL/GenBank/DDBJ whole genome shotgun (WGS) entry which is preliminary data.</text>
</comment>
<feature type="region of interest" description="Disordered" evidence="1">
    <location>
        <begin position="1"/>
        <end position="48"/>
    </location>
</feature>
<feature type="non-terminal residue" evidence="2">
    <location>
        <position position="1"/>
    </location>
</feature>
<accession>A0A821SBC1</accession>
<gene>
    <name evidence="2" type="ORF">UJA718_LOCUS43554</name>
</gene>
<feature type="compositionally biased region" description="Basic and acidic residues" evidence="1">
    <location>
        <begin position="1"/>
        <end position="19"/>
    </location>
</feature>
<feature type="compositionally biased region" description="Low complexity" evidence="1">
    <location>
        <begin position="32"/>
        <end position="48"/>
    </location>
</feature>
<evidence type="ECO:0000313" key="2">
    <source>
        <dbReference type="EMBL" id="CAF4853148.1"/>
    </source>
</evidence>
<protein>
    <submittedName>
        <fullName evidence="2">Uncharacterized protein</fullName>
    </submittedName>
</protein>
<dbReference type="EMBL" id="CAJOBP010061567">
    <property type="protein sequence ID" value="CAF4853148.1"/>
    <property type="molecule type" value="Genomic_DNA"/>
</dbReference>
<sequence>YQDKLHPHERNRKQLENKFNKQPGGGANPLTASAAAAAAAPEAAADEE</sequence>
<name>A0A821SBC1_9BILA</name>
<reference evidence="2" key="1">
    <citation type="submission" date="2021-02" db="EMBL/GenBank/DDBJ databases">
        <authorList>
            <person name="Nowell W R."/>
        </authorList>
    </citation>
    <scope>NUCLEOTIDE SEQUENCE</scope>
</reference>
<keyword evidence="3" id="KW-1185">Reference proteome</keyword>
<evidence type="ECO:0000313" key="3">
    <source>
        <dbReference type="Proteomes" id="UP000663873"/>
    </source>
</evidence>
<evidence type="ECO:0000256" key="1">
    <source>
        <dbReference type="SAM" id="MobiDB-lite"/>
    </source>
</evidence>